<dbReference type="PANTHER" id="PTHR24177:SF470">
    <property type="entry name" value="ANKYRIN REPEAT PROTEIN"/>
    <property type="match status" value="1"/>
</dbReference>
<dbReference type="Gene3D" id="1.25.40.20">
    <property type="entry name" value="Ankyrin repeat-containing domain"/>
    <property type="match status" value="2"/>
</dbReference>
<dbReference type="InterPro" id="IPR036770">
    <property type="entry name" value="Ankyrin_rpt-contain_sf"/>
</dbReference>
<keyword evidence="1" id="KW-0040">ANK repeat</keyword>
<dbReference type="GO" id="GO:0016020">
    <property type="term" value="C:membrane"/>
    <property type="evidence" value="ECO:0007669"/>
    <property type="project" value="TreeGrafter"/>
</dbReference>
<protein>
    <recommendedName>
        <fullName evidence="4">PGG domain-containing protein</fullName>
    </recommendedName>
</protein>
<feature type="repeat" description="ANK" evidence="1">
    <location>
        <begin position="82"/>
        <end position="114"/>
    </location>
</feature>
<accession>A0A067KWK9</accession>
<name>A0A067KWK9_JATCU</name>
<dbReference type="STRING" id="180498.A0A067KWK9"/>
<evidence type="ECO:0000313" key="5">
    <source>
        <dbReference type="EMBL" id="KDP39368.1"/>
    </source>
</evidence>
<dbReference type="AlphaFoldDB" id="A0A067KWK9"/>
<feature type="transmembrane region" description="Helical" evidence="3">
    <location>
        <begin position="694"/>
        <end position="714"/>
    </location>
</feature>
<proteinExistence type="predicted"/>
<dbReference type="InterPro" id="IPR026961">
    <property type="entry name" value="PGG_dom"/>
</dbReference>
<dbReference type="EMBL" id="KK914353">
    <property type="protein sequence ID" value="KDP39368.1"/>
    <property type="molecule type" value="Genomic_DNA"/>
</dbReference>
<dbReference type="SUPFAM" id="SSF48403">
    <property type="entry name" value="Ankyrin repeat"/>
    <property type="match status" value="2"/>
</dbReference>
<feature type="transmembrane region" description="Helical" evidence="3">
    <location>
        <begin position="340"/>
        <end position="356"/>
    </location>
</feature>
<keyword evidence="6" id="KW-1185">Reference proteome</keyword>
<dbReference type="SMART" id="SM00248">
    <property type="entry name" value="ANK"/>
    <property type="match status" value="5"/>
</dbReference>
<gene>
    <name evidence="5" type="ORF">JCGZ_01125</name>
</gene>
<feature type="domain" description="PGG" evidence="4">
    <location>
        <begin position="646"/>
        <end position="758"/>
    </location>
</feature>
<feature type="transmembrane region" description="Helical" evidence="3">
    <location>
        <begin position="734"/>
        <end position="759"/>
    </location>
</feature>
<feature type="region of interest" description="Disordered" evidence="2">
    <location>
        <begin position="434"/>
        <end position="453"/>
    </location>
</feature>
<sequence length="818" mass="92316">MEVTQIMEMEANEIFECAMKGRWDEVVEAYEKNPSLQEARITRSEDTALHIAVSEGRTEVVLKLLELIGDNASRILRIKNEKGNTPLHLAAALGNVTMCHFLAAKDATLIRARNSESETPLFLSALHGKKDAFLCLHFLYKKEYRETDYSLCRKNDGNTILHSAISGEYFCLAFQIICNYPNLVDFVNEFGLSPLHILASKPKAFKSGSHSSPLASLIYRCIIVYELQEETQDNTACQNNWGVKKVPKYPPNCETGINFYRAIRKIFQALTTTQETSISYGVKQFFLGRRAGIENDNLKDEENPQQTSSLYYDGNPAKKKYEETRIYPPNFATCFQFCQFMANMILIILGFGISKIKHIKEKKERHVWAVQIMHELVQRASSQGYKYNGQNPKTSWPNRDGDASEVSKALLSSEFDEKSESRDANHDGLSTLTADQEEHQKGRDEHGKEKNDKPVLVAANLGVTEMVNKFIEAYPYAIQELNTLQKNLVLLTYEKKKTPKFCQKETPILMAAKMGITEIVDKVLNTFPVAIQDLDSDKKNVVLLAVEQRQTDVYNLLLKRAMLKESVFRQLDNDGNSALHLAAKFGDHRPWLIPGAALQMQWEIKWYNFVKKSMPPHFFVKHNSKGQTPKEIFTETHKDLVTRGSEWLTKTSESCSVVAALIATVAFATSATVPGGLNQNNGQPTLKDEPAFNVFAIASLVALCFSVTALIFFLTILTSRYQENDFAVDLPRKLFLGLTSLFTSIASVLLSFCAGHVFVLKENLRYAAYPLYAATCLPVTFFALAQLPLYFDLASAILKEVPQRSYKHKVSSNRSVHN</sequence>
<dbReference type="Pfam" id="PF13962">
    <property type="entry name" value="PGG"/>
    <property type="match status" value="1"/>
</dbReference>
<dbReference type="InterPro" id="IPR002110">
    <property type="entry name" value="Ankyrin_rpt"/>
</dbReference>
<organism evidence="5 6">
    <name type="scientific">Jatropha curcas</name>
    <name type="common">Barbados nut</name>
    <dbReference type="NCBI Taxonomy" id="180498"/>
    <lineage>
        <taxon>Eukaryota</taxon>
        <taxon>Viridiplantae</taxon>
        <taxon>Streptophyta</taxon>
        <taxon>Embryophyta</taxon>
        <taxon>Tracheophyta</taxon>
        <taxon>Spermatophyta</taxon>
        <taxon>Magnoliopsida</taxon>
        <taxon>eudicotyledons</taxon>
        <taxon>Gunneridae</taxon>
        <taxon>Pentapetalae</taxon>
        <taxon>rosids</taxon>
        <taxon>fabids</taxon>
        <taxon>Malpighiales</taxon>
        <taxon>Euphorbiaceae</taxon>
        <taxon>Crotonoideae</taxon>
        <taxon>Jatropheae</taxon>
        <taxon>Jatropha</taxon>
    </lineage>
</organism>
<keyword evidence="3" id="KW-1133">Transmembrane helix</keyword>
<dbReference type="PROSITE" id="PS50297">
    <property type="entry name" value="ANK_REP_REGION"/>
    <property type="match status" value="1"/>
</dbReference>
<evidence type="ECO:0000256" key="1">
    <source>
        <dbReference type="PROSITE-ProRule" id="PRU00023"/>
    </source>
</evidence>
<evidence type="ECO:0000256" key="3">
    <source>
        <dbReference type="SAM" id="Phobius"/>
    </source>
</evidence>
<evidence type="ECO:0000313" key="6">
    <source>
        <dbReference type="Proteomes" id="UP000027138"/>
    </source>
</evidence>
<feature type="transmembrane region" description="Helical" evidence="3">
    <location>
        <begin position="655"/>
        <end position="674"/>
    </location>
</feature>
<feature type="transmembrane region" description="Helical" evidence="3">
    <location>
        <begin position="771"/>
        <end position="791"/>
    </location>
</feature>
<dbReference type="PROSITE" id="PS50088">
    <property type="entry name" value="ANK_REPEAT"/>
    <property type="match status" value="1"/>
</dbReference>
<dbReference type="OrthoDB" id="20727at2759"/>
<reference evidence="5 6" key="1">
    <citation type="journal article" date="2014" name="PLoS ONE">
        <title>Global Analysis of Gene Expression Profiles in Physic Nut (Jatropha curcas L.) Seedlings Exposed to Salt Stress.</title>
        <authorList>
            <person name="Zhang L."/>
            <person name="Zhang C."/>
            <person name="Wu P."/>
            <person name="Chen Y."/>
            <person name="Li M."/>
            <person name="Jiang H."/>
            <person name="Wu G."/>
        </authorList>
    </citation>
    <scope>NUCLEOTIDE SEQUENCE [LARGE SCALE GENOMIC DNA]</scope>
    <source>
        <strain evidence="6">cv. GZQX0401</strain>
        <tissue evidence="5">Young leaves</tissue>
    </source>
</reference>
<evidence type="ECO:0000256" key="2">
    <source>
        <dbReference type="SAM" id="MobiDB-lite"/>
    </source>
</evidence>
<dbReference type="Pfam" id="PF12796">
    <property type="entry name" value="Ank_2"/>
    <property type="match status" value="1"/>
</dbReference>
<keyword evidence="3" id="KW-0812">Transmembrane</keyword>
<dbReference type="PANTHER" id="PTHR24177">
    <property type="entry name" value="CASKIN"/>
    <property type="match status" value="1"/>
</dbReference>
<feature type="compositionally biased region" description="Polar residues" evidence="2">
    <location>
        <begin position="383"/>
        <end position="397"/>
    </location>
</feature>
<feature type="region of interest" description="Disordered" evidence="2">
    <location>
        <begin position="383"/>
        <end position="403"/>
    </location>
</feature>
<evidence type="ECO:0000259" key="4">
    <source>
        <dbReference type="Pfam" id="PF13962"/>
    </source>
</evidence>
<feature type="compositionally biased region" description="Basic and acidic residues" evidence="2">
    <location>
        <begin position="436"/>
        <end position="453"/>
    </location>
</feature>
<dbReference type="Proteomes" id="UP000027138">
    <property type="component" value="Unassembled WGS sequence"/>
</dbReference>
<keyword evidence="3" id="KW-0472">Membrane</keyword>